<dbReference type="EMBL" id="MT442049">
    <property type="protein sequence ID" value="QOD41417.1"/>
    <property type="molecule type" value="Genomic_DNA"/>
</dbReference>
<evidence type="ECO:0000256" key="8">
    <source>
        <dbReference type="ARBA" id="ARBA00022692"/>
    </source>
</evidence>
<dbReference type="SUPFAM" id="SSF81648">
    <property type="entry name" value="a domain/subunit of cytochrome bc1 complex (Ubiquinol-cytochrome c reductase)"/>
    <property type="match status" value="1"/>
</dbReference>
<reference evidence="23" key="1">
    <citation type="journal article" date="2020" name="Mol.">
        <title>Little genetic structure in a Bornean endemic small mammal across a steep ecological gradient.</title>
        <authorList>
            <person name="Parker L.D."/>
            <person name="Hawkins M.T.R."/>
            <person name="Camacho-Sanchez M."/>
            <person name="Campana M.G."/>
            <person name="West-Roberts J.A."/>
            <person name="Wilbert T.R."/>
            <person name="Lim H.C."/>
            <person name="Rockwood L.L."/>
            <person name="Leonard J.A."/>
            <person name="Maldonado J.E."/>
        </authorList>
    </citation>
    <scope>NUCLEOTIDE SEQUENCE</scope>
    <source>
        <strain evidence="23">BOR010</strain>
        <strain evidence="24">BOR016</strain>
        <strain evidence="25">BOR056</strain>
    </source>
</reference>
<dbReference type="InterPro" id="IPR048259">
    <property type="entry name" value="Cytochrome_b_N_euk/bac"/>
</dbReference>
<dbReference type="Pfam" id="PF00033">
    <property type="entry name" value="Cytochrome_B"/>
    <property type="match status" value="1"/>
</dbReference>
<feature type="binding site" description="axial binding residue" evidence="19">
    <location>
        <position position="83"/>
    </location>
    <ligand>
        <name>heme b</name>
        <dbReference type="ChEBI" id="CHEBI:60344"/>
        <label>b562</label>
    </ligand>
    <ligandPart>
        <name>Fe</name>
        <dbReference type="ChEBI" id="CHEBI:18248"/>
    </ligandPart>
</feature>
<dbReference type="GO" id="GO:0005743">
    <property type="term" value="C:mitochondrial inner membrane"/>
    <property type="evidence" value="ECO:0007669"/>
    <property type="project" value="UniProtKB-SubCell"/>
</dbReference>
<feature type="binding site" description="axial binding residue" evidence="19">
    <location>
        <position position="182"/>
    </location>
    <ligand>
        <name>heme b</name>
        <dbReference type="ChEBI" id="CHEBI:60344"/>
        <label>b562</label>
    </ligand>
    <ligandPart>
        <name>Fe</name>
        <dbReference type="ChEBI" id="CHEBI:18248"/>
    </ligandPart>
</feature>
<gene>
    <name evidence="23" type="primary">CYTB</name>
</gene>
<evidence type="ECO:0000256" key="2">
    <source>
        <dbReference type="ARBA" id="ARBA00004448"/>
    </source>
</evidence>
<evidence type="ECO:0000259" key="22">
    <source>
        <dbReference type="PROSITE" id="PS51003"/>
    </source>
</evidence>
<dbReference type="PANTHER" id="PTHR19271">
    <property type="entry name" value="CYTOCHROME B"/>
    <property type="match status" value="1"/>
</dbReference>
<comment type="subunit">
    <text evidence="3">The cytochrome bc1 complex contains 11 subunits: 3 respiratory subunits (MT-CYB, CYC1 and UQCRFS1), 2 core proteins (UQCRC1 and UQCRC2) and 6 low-molecular weight proteins (UQCRH/QCR6, UQCRB/QCR7, UQCRQ/QCR8, UQCR10/QCR9, UQCR11/QCR10 and a cleavage product of UQCRFS1). This cytochrome bc1 complex then forms a dimer.</text>
</comment>
<evidence type="ECO:0000313" key="25">
    <source>
        <dbReference type="EMBL" id="QOD41417.1"/>
    </source>
</evidence>
<evidence type="ECO:0000256" key="7">
    <source>
        <dbReference type="ARBA" id="ARBA00022660"/>
    </source>
</evidence>
<proteinExistence type="inferred from homology"/>
<dbReference type="RefSeq" id="YP_009943202.1">
    <property type="nucleotide sequence ID" value="NC_050992.1"/>
</dbReference>
<protein>
    <recommendedName>
        <fullName evidence="4 20">Cytochrome b</fullName>
    </recommendedName>
</protein>
<feature type="transmembrane region" description="Helical" evidence="20">
    <location>
        <begin position="229"/>
        <end position="246"/>
    </location>
</feature>
<feature type="binding site" description="axial binding residue" evidence="19">
    <location>
        <position position="97"/>
    </location>
    <ligand>
        <name>heme b</name>
        <dbReference type="ChEBI" id="CHEBI:60344"/>
        <label>b566</label>
    </ligand>
    <ligandPart>
        <name>Fe</name>
        <dbReference type="ChEBI" id="CHEBI:18248"/>
    </ligandPart>
</feature>
<comment type="similarity">
    <text evidence="17 20">Belongs to the cytochrome b family.</text>
</comment>
<evidence type="ECO:0000256" key="14">
    <source>
        <dbReference type="ARBA" id="ARBA00023075"/>
    </source>
</evidence>
<feature type="domain" description="Cytochrome b/b6 C-terminal region profile" evidence="22">
    <location>
        <begin position="210"/>
        <end position="379"/>
    </location>
</feature>
<geneLocation type="mitochondrion" evidence="23"/>
<feature type="binding site" evidence="18">
    <location>
        <position position="201"/>
    </location>
    <ligand>
        <name>a ubiquinone</name>
        <dbReference type="ChEBI" id="CHEBI:16389"/>
    </ligand>
</feature>
<keyword evidence="11 20" id="KW-0249">Electron transport</keyword>
<evidence type="ECO:0000256" key="19">
    <source>
        <dbReference type="PIRSR" id="PIRSR038885-2"/>
    </source>
</evidence>
<dbReference type="AlphaFoldDB" id="A0A7L7YWT0"/>
<organism evidence="23">
    <name type="scientific">Tupaia tana</name>
    <name type="common">Large tree shrew</name>
    <dbReference type="NCBI Taxonomy" id="70687"/>
    <lineage>
        <taxon>Eukaryota</taxon>
        <taxon>Metazoa</taxon>
        <taxon>Chordata</taxon>
        <taxon>Craniata</taxon>
        <taxon>Vertebrata</taxon>
        <taxon>Euteleostomi</taxon>
        <taxon>Mammalia</taxon>
        <taxon>Eutheria</taxon>
        <taxon>Euarchontoglires</taxon>
        <taxon>Scandentia</taxon>
        <taxon>Tupaiidae</taxon>
        <taxon>Tupaia</taxon>
    </lineage>
</organism>
<dbReference type="SUPFAM" id="SSF81342">
    <property type="entry name" value="Transmembrane di-heme cytochromes"/>
    <property type="match status" value="1"/>
</dbReference>
<keyword evidence="13 19" id="KW-0408">Iron</keyword>
<keyword evidence="8 20" id="KW-0812">Transmembrane</keyword>
<evidence type="ECO:0000313" key="23">
    <source>
        <dbReference type="EMBL" id="QOD41365.1"/>
    </source>
</evidence>
<dbReference type="InterPro" id="IPR030689">
    <property type="entry name" value="Cytochrome_b"/>
</dbReference>
<evidence type="ECO:0000256" key="5">
    <source>
        <dbReference type="ARBA" id="ARBA00022448"/>
    </source>
</evidence>
<comment type="cofactor">
    <cofactor evidence="19">
        <name>heme</name>
        <dbReference type="ChEBI" id="CHEBI:30413"/>
    </cofactor>
    <text evidence="19">Binds 2 heme groups non-covalently.</text>
</comment>
<feature type="transmembrane region" description="Helical" evidence="20">
    <location>
        <begin position="140"/>
        <end position="158"/>
    </location>
</feature>
<comment type="subcellular location">
    <subcellularLocation>
        <location evidence="2">Mitochondrion inner membrane</location>
        <topology evidence="2">Multi-pass membrane protein</topology>
    </subcellularLocation>
</comment>
<evidence type="ECO:0000256" key="17">
    <source>
        <dbReference type="ARBA" id="ARBA00061233"/>
    </source>
</evidence>
<keyword evidence="12 20" id="KW-1133">Transmembrane helix</keyword>
<evidence type="ECO:0000256" key="1">
    <source>
        <dbReference type="ARBA" id="ARBA00002566"/>
    </source>
</evidence>
<feature type="transmembrane region" description="Helical" evidence="20">
    <location>
        <begin position="78"/>
        <end position="98"/>
    </location>
</feature>
<dbReference type="InterPro" id="IPR036150">
    <property type="entry name" value="Cyt_b/b6_C_sf"/>
</dbReference>
<feature type="transmembrane region" description="Helical" evidence="20">
    <location>
        <begin position="113"/>
        <end position="133"/>
    </location>
</feature>
<comment type="function">
    <text evidence="1 20">Component of the ubiquinol-cytochrome c reductase complex (complex III or cytochrome b-c1 complex) that is part of the mitochondrial respiratory chain. The b-c1 complex mediates electron transfer from ubiquinol to cytochrome c. Contributes to the generation of a proton gradient across the mitochondrial membrane that is then used for ATP synthesis.</text>
</comment>
<dbReference type="FunFam" id="1.20.810.10:FF:000002">
    <property type="entry name" value="Cytochrome b"/>
    <property type="match status" value="1"/>
</dbReference>
<dbReference type="InterPro" id="IPR005797">
    <property type="entry name" value="Cyt_b/b6_N"/>
</dbReference>
<keyword evidence="14" id="KW-0830">Ubiquinone</keyword>
<evidence type="ECO:0000256" key="12">
    <source>
        <dbReference type="ARBA" id="ARBA00022989"/>
    </source>
</evidence>
<dbReference type="InterPro" id="IPR005798">
    <property type="entry name" value="Cyt_b/b6_C"/>
</dbReference>
<evidence type="ECO:0000256" key="11">
    <source>
        <dbReference type="ARBA" id="ARBA00022982"/>
    </source>
</evidence>
<dbReference type="Gene3D" id="1.20.810.10">
    <property type="entry name" value="Cytochrome Bc1 Complex, Chain C"/>
    <property type="match status" value="1"/>
</dbReference>
<evidence type="ECO:0000256" key="9">
    <source>
        <dbReference type="ARBA" id="ARBA00022723"/>
    </source>
</evidence>
<dbReference type="GO" id="GO:0008121">
    <property type="term" value="F:quinol-cytochrome-c reductase activity"/>
    <property type="evidence" value="ECO:0007669"/>
    <property type="project" value="InterPro"/>
</dbReference>
<keyword evidence="7 20" id="KW-0679">Respiratory chain</keyword>
<dbReference type="InterPro" id="IPR048260">
    <property type="entry name" value="Cytochrome_b_C_euk/bac"/>
</dbReference>
<evidence type="ECO:0000256" key="10">
    <source>
        <dbReference type="ARBA" id="ARBA00022792"/>
    </source>
</evidence>
<evidence type="ECO:0000256" key="18">
    <source>
        <dbReference type="PIRSR" id="PIRSR038885-1"/>
    </source>
</evidence>
<dbReference type="PROSITE" id="PS51002">
    <property type="entry name" value="CYTB_NTER"/>
    <property type="match status" value="1"/>
</dbReference>
<dbReference type="EMBL" id="MT442047">
    <property type="protein sequence ID" value="QOD41391.1"/>
    <property type="molecule type" value="Genomic_DNA"/>
</dbReference>
<keyword evidence="16 20" id="KW-0472">Membrane</keyword>
<dbReference type="CTD" id="4519"/>
<feature type="transmembrane region" description="Helical" evidence="20">
    <location>
        <begin position="320"/>
        <end position="340"/>
    </location>
</feature>
<evidence type="ECO:0000259" key="21">
    <source>
        <dbReference type="PROSITE" id="PS51002"/>
    </source>
</evidence>
<evidence type="ECO:0000256" key="4">
    <source>
        <dbReference type="ARBA" id="ARBA00013531"/>
    </source>
</evidence>
<sequence length="379" mass="42701">MANMRKNHPLLKIINHSFIDLPAPSNISSWWNFGSLLGVCLVLQIITGLFLAMHYTADTTTAFSSVTHICRDVNYGWVIRYLHANGASMFFTCLFLHVGRGLYYGSYTYLETWNIGVILLFATMATAFMGYVLPWGQMSFWGATVITNLLSAIPYVGTDLVEWIWGGFSVDKATLTRFFAFHFILPFIITALVIVHLLFLHETGSNNPLGINSDADKIPFHPYYTIKDILGVVALLTVLSGLVLFAPDLLGDPDNYTPANPLNTPPHIKPEWYFLFAYAILRSIPNKLGGVLALAMSILVLIFVPFLHTSKQRSMTFRPISQWLFWILVADLLTLTWIGGQPVEHPFIIIGQVASVLYFTIIIILMPLAGWLENYLMKW</sequence>
<dbReference type="InterPro" id="IPR027387">
    <property type="entry name" value="Cytb/b6-like_sf"/>
</dbReference>
<dbReference type="InterPro" id="IPR016174">
    <property type="entry name" value="Di-haem_cyt_TM"/>
</dbReference>
<dbReference type="GO" id="GO:0016491">
    <property type="term" value="F:oxidoreductase activity"/>
    <property type="evidence" value="ECO:0007669"/>
    <property type="project" value="UniProtKB-UniRule"/>
</dbReference>
<dbReference type="EMBL" id="MT442045">
    <property type="protein sequence ID" value="QOD41365.1"/>
    <property type="molecule type" value="Genomic_DNA"/>
</dbReference>
<evidence type="ECO:0000313" key="24">
    <source>
        <dbReference type="EMBL" id="QOD41391.1"/>
    </source>
</evidence>
<dbReference type="GO" id="GO:0045275">
    <property type="term" value="C:respiratory chain complex III"/>
    <property type="evidence" value="ECO:0007669"/>
    <property type="project" value="InterPro"/>
</dbReference>
<dbReference type="GO" id="GO:0006122">
    <property type="term" value="P:mitochondrial electron transport, ubiquinol to cytochrome c"/>
    <property type="evidence" value="ECO:0007669"/>
    <property type="project" value="TreeGrafter"/>
</dbReference>
<evidence type="ECO:0000256" key="3">
    <source>
        <dbReference type="ARBA" id="ARBA00011088"/>
    </source>
</evidence>
<keyword evidence="5 20" id="KW-0813">Transport</keyword>
<evidence type="ECO:0000256" key="15">
    <source>
        <dbReference type="ARBA" id="ARBA00023128"/>
    </source>
</evidence>
<feature type="binding site" description="axial binding residue" evidence="19">
    <location>
        <position position="196"/>
    </location>
    <ligand>
        <name>heme b</name>
        <dbReference type="ChEBI" id="CHEBI:60344"/>
        <label>b566</label>
    </ligand>
    <ligandPart>
        <name>Fe</name>
        <dbReference type="ChEBI" id="CHEBI:18248"/>
    </ligandPart>
</feature>
<feature type="transmembrane region" description="Helical" evidence="20">
    <location>
        <begin position="346"/>
        <end position="372"/>
    </location>
</feature>
<evidence type="ECO:0000256" key="16">
    <source>
        <dbReference type="ARBA" id="ARBA00023136"/>
    </source>
</evidence>
<evidence type="ECO:0000256" key="20">
    <source>
        <dbReference type="RuleBase" id="RU362117"/>
    </source>
</evidence>
<keyword evidence="9 19" id="KW-0479">Metal-binding</keyword>
<dbReference type="CDD" id="cd00290">
    <property type="entry name" value="cytochrome_b_C"/>
    <property type="match status" value="1"/>
</dbReference>
<name>A0A7L7YWT0_TUPTA</name>
<keyword evidence="15 20" id="KW-0496">Mitochondrion</keyword>
<dbReference type="PIRSF" id="PIRSF038885">
    <property type="entry name" value="COB"/>
    <property type="match status" value="1"/>
</dbReference>
<dbReference type="CDD" id="cd00284">
    <property type="entry name" value="Cytochrome_b_N"/>
    <property type="match status" value="1"/>
</dbReference>
<dbReference type="GeneID" id="59449086"/>
<feature type="transmembrane region" description="Helical" evidence="20">
    <location>
        <begin position="30"/>
        <end position="57"/>
    </location>
</feature>
<comment type="cofactor">
    <cofactor evidence="20">
        <name>heme b</name>
        <dbReference type="ChEBI" id="CHEBI:60344"/>
    </cofactor>
    <text evidence="20">Binds 2 heme groups non-covalently.</text>
</comment>
<evidence type="ECO:0000256" key="13">
    <source>
        <dbReference type="ARBA" id="ARBA00023004"/>
    </source>
</evidence>
<dbReference type="PROSITE" id="PS51003">
    <property type="entry name" value="CYTB_CTER"/>
    <property type="match status" value="1"/>
</dbReference>
<keyword evidence="10" id="KW-0999">Mitochondrion inner membrane</keyword>
<dbReference type="GO" id="GO:0046872">
    <property type="term" value="F:metal ion binding"/>
    <property type="evidence" value="ECO:0007669"/>
    <property type="project" value="UniProtKB-UniRule"/>
</dbReference>
<evidence type="ECO:0000256" key="6">
    <source>
        <dbReference type="ARBA" id="ARBA00022617"/>
    </source>
</evidence>
<feature type="transmembrane region" description="Helical" evidence="20">
    <location>
        <begin position="288"/>
        <end position="308"/>
    </location>
</feature>
<feature type="domain" description="Cytochrome b/b6 N-terminal region profile" evidence="21">
    <location>
        <begin position="1"/>
        <end position="209"/>
    </location>
</feature>
<keyword evidence="6 19" id="KW-0349">Heme</keyword>
<dbReference type="PANTHER" id="PTHR19271:SF16">
    <property type="entry name" value="CYTOCHROME B"/>
    <property type="match status" value="1"/>
</dbReference>
<feature type="transmembrane region" description="Helical" evidence="20">
    <location>
        <begin position="178"/>
        <end position="200"/>
    </location>
</feature>
<dbReference type="Pfam" id="PF00032">
    <property type="entry name" value="Cytochrom_B_C"/>
    <property type="match status" value="1"/>
</dbReference>
<accession>A0A7L7YWT0</accession>